<evidence type="ECO:0000313" key="2">
    <source>
        <dbReference type="Proteomes" id="UP000777440"/>
    </source>
</evidence>
<sequence length="56" mass="6634">MARIVVAEVCPWCGSLDVRAAEPRWFRIEWERRGHLDDGWVDHLEFCCRDCGLAWD</sequence>
<gene>
    <name evidence="1" type="ORF">JNB61_13855</name>
</gene>
<evidence type="ECO:0008006" key="3">
    <source>
        <dbReference type="Google" id="ProtNLM"/>
    </source>
</evidence>
<proteinExistence type="predicted"/>
<dbReference type="RefSeq" id="WP_159843209.1">
    <property type="nucleotide sequence ID" value="NZ_JAEUAX010000007.1"/>
</dbReference>
<keyword evidence="2" id="KW-1185">Reference proteome</keyword>
<organism evidence="1 2">
    <name type="scientific">Microbacterium ureisolvens</name>
    <dbReference type="NCBI Taxonomy" id="2781186"/>
    <lineage>
        <taxon>Bacteria</taxon>
        <taxon>Bacillati</taxon>
        <taxon>Actinomycetota</taxon>
        <taxon>Actinomycetes</taxon>
        <taxon>Micrococcales</taxon>
        <taxon>Microbacteriaceae</taxon>
        <taxon>Microbacterium</taxon>
    </lineage>
</organism>
<name>A0ABS7I0E7_9MICO</name>
<accession>A0ABS7I0E7</accession>
<comment type="caution">
    <text evidence="1">The sequence shown here is derived from an EMBL/GenBank/DDBJ whole genome shotgun (WGS) entry which is preliminary data.</text>
</comment>
<evidence type="ECO:0000313" key="1">
    <source>
        <dbReference type="EMBL" id="MBW9110860.1"/>
    </source>
</evidence>
<reference evidence="1 2" key="1">
    <citation type="journal article" date="2021" name="MBio">
        <title>Poor Competitiveness of Bradyrhizobium in Pigeon Pea Root Colonization in Indian Soils.</title>
        <authorList>
            <person name="Chalasani D."/>
            <person name="Basu A."/>
            <person name="Pullabhotla S.V.S.R.N."/>
            <person name="Jorrin B."/>
            <person name="Neal A.L."/>
            <person name="Poole P.S."/>
            <person name="Podile A.R."/>
            <person name="Tkacz A."/>
        </authorList>
    </citation>
    <scope>NUCLEOTIDE SEQUENCE [LARGE SCALE GENOMIC DNA]</scope>
    <source>
        <strain evidence="1 2">HU12</strain>
    </source>
</reference>
<dbReference type="Proteomes" id="UP000777440">
    <property type="component" value="Unassembled WGS sequence"/>
</dbReference>
<dbReference type="EMBL" id="JAEUAX010000007">
    <property type="protein sequence ID" value="MBW9110860.1"/>
    <property type="molecule type" value="Genomic_DNA"/>
</dbReference>
<protein>
    <recommendedName>
        <fullName evidence="3">Small CPxCG-related zinc finger protein</fullName>
    </recommendedName>
</protein>